<gene>
    <name evidence="1" type="primary">asp3</name>
    <name evidence="1" type="ORF">FYJ61_07320</name>
</gene>
<proteinExistence type="predicted"/>
<dbReference type="GO" id="GO:0015031">
    <property type="term" value="P:protein transport"/>
    <property type="evidence" value="ECO:0007669"/>
    <property type="project" value="InterPro"/>
</dbReference>
<evidence type="ECO:0000313" key="1">
    <source>
        <dbReference type="EMBL" id="MST80259.1"/>
    </source>
</evidence>
<protein>
    <submittedName>
        <fullName evidence="1">Accessory Sec system protein Asp3</fullName>
    </submittedName>
</protein>
<dbReference type="Proteomes" id="UP000452141">
    <property type="component" value="Unassembled WGS sequence"/>
</dbReference>
<comment type="caution">
    <text evidence="1">The sequence shown here is derived from an EMBL/GenBank/DDBJ whole genome shotgun (WGS) entry which is preliminary data.</text>
</comment>
<accession>A0A844FPL5</accession>
<dbReference type="InterPro" id="IPR022259">
    <property type="entry name" value="Acessory_Sec_prot_Asp3"/>
</dbReference>
<dbReference type="RefSeq" id="WP_154487129.1">
    <property type="nucleotide sequence ID" value="NZ_VUMW01000022.1"/>
</dbReference>
<evidence type="ECO:0000313" key="2">
    <source>
        <dbReference type="Proteomes" id="UP000452141"/>
    </source>
</evidence>
<organism evidence="1 2">
    <name type="scientific">Lactobacillus equicursoris</name>
    <dbReference type="NCBI Taxonomy" id="420645"/>
    <lineage>
        <taxon>Bacteria</taxon>
        <taxon>Bacillati</taxon>
        <taxon>Bacillota</taxon>
        <taxon>Bacilli</taxon>
        <taxon>Lactobacillales</taxon>
        <taxon>Lactobacillaceae</taxon>
        <taxon>Lactobacillus</taxon>
    </lineage>
</organism>
<reference evidence="1 2" key="1">
    <citation type="submission" date="2019-08" db="EMBL/GenBank/DDBJ databases">
        <title>In-depth cultivation of the pig gut microbiome towards novel bacterial diversity and tailored functional studies.</title>
        <authorList>
            <person name="Wylensek D."/>
            <person name="Hitch T.C.A."/>
            <person name="Clavel T."/>
        </authorList>
    </citation>
    <scope>NUCLEOTIDE SEQUENCE [LARGE SCALE GENOMIC DNA]</scope>
    <source>
        <strain evidence="1 2">WCA-470BD-2E</strain>
    </source>
</reference>
<name>A0A844FPL5_9LACO</name>
<dbReference type="Pfam" id="PF15432">
    <property type="entry name" value="Sec-ASP3"/>
    <property type="match status" value="1"/>
</dbReference>
<dbReference type="AlphaFoldDB" id="A0A844FPL5"/>
<sequence length="205" mass="23953">MQSIYWNENCSPFWRGISGENQAKFRSGYSYVGSTVMATGHAYMYGSRIIRRARDDIFFYNGALPAGSVIYKWDMVYSYATAHAIPSLPLLINGRKYFFRVLAEADNPEGFYLRLIAYDREDQLVKLQIIRGQEGYFDFPKEANYYTVELVGAGCHQLVFHRIDVAEVVEGEDVTKLDFEKLHAENERRRWLTAQVVDRYLRRRE</sequence>
<dbReference type="NCBIfam" id="TIGR03711">
    <property type="entry name" value="acc_sec_asp3"/>
    <property type="match status" value="1"/>
</dbReference>
<dbReference type="EMBL" id="VUMW01000022">
    <property type="protein sequence ID" value="MST80259.1"/>
    <property type="molecule type" value="Genomic_DNA"/>
</dbReference>